<dbReference type="EMBL" id="JEMT01010997">
    <property type="protein sequence ID" value="EXX77441.1"/>
    <property type="molecule type" value="Genomic_DNA"/>
</dbReference>
<dbReference type="PANTHER" id="PTHR16219">
    <property type="entry name" value="AUGMIN SUBUNIT 4 FAMILY MEMBER"/>
    <property type="match status" value="1"/>
</dbReference>
<gene>
    <name evidence="1" type="ORF">RirG_023780</name>
</gene>
<dbReference type="GO" id="GO:0051011">
    <property type="term" value="F:microtubule minus-end binding"/>
    <property type="evidence" value="ECO:0007669"/>
    <property type="project" value="TreeGrafter"/>
</dbReference>
<protein>
    <recommendedName>
        <fullName evidence="3">HAUS augmin-like complex subunit 4</fullName>
    </recommendedName>
</protein>
<dbReference type="SMR" id="A0A015LXL0"/>
<dbReference type="HOGENOM" id="CLU_769751_0_0_1"/>
<keyword evidence="2" id="KW-1185">Reference proteome</keyword>
<dbReference type="PANTHER" id="PTHR16219:SF1">
    <property type="entry name" value="HAUS AUGMIN-LIKE COMPLEX SUBUNIT 4"/>
    <property type="match status" value="1"/>
</dbReference>
<accession>A0A015LXL0</accession>
<sequence>MSDKINQNLLTANPNFAELYKQLTTQYLAPDGTTKALKKEIDQKEFIKERTEYLENLTLYNVLQQLSLQNDLKNKINYKENKKIVESLDEVLSFAESKQYLNFHPTDLSLDKNNYIFDSVEKVETENVTTTLLGLTEVELIKRIENELEYLSKSNSKEFILNSVESKLTRQCEDIAKFYYTVEVTNTNPKLLAAKASQLDKILNHKLEELRISKINIVKNQIRLGERITDYLNVMKEILAKLWNLTEEFKFRHEFEKNRIFNDYFSDLVKSILLKLKVLRLQALTNIYDKQIVESLNVIKKNLVEEENEKSTILKRLNNKLMEYQSIGDEFEQIVQEYLNITKEIETIKDDIRRINGKEE</sequence>
<dbReference type="STRING" id="1432141.A0A015LXL0"/>
<evidence type="ECO:0000313" key="2">
    <source>
        <dbReference type="Proteomes" id="UP000022910"/>
    </source>
</evidence>
<proteinExistence type="predicted"/>
<evidence type="ECO:0008006" key="3">
    <source>
        <dbReference type="Google" id="ProtNLM"/>
    </source>
</evidence>
<organism evidence="1 2">
    <name type="scientific">Rhizophagus irregularis (strain DAOM 197198w)</name>
    <name type="common">Glomus intraradices</name>
    <dbReference type="NCBI Taxonomy" id="1432141"/>
    <lineage>
        <taxon>Eukaryota</taxon>
        <taxon>Fungi</taxon>
        <taxon>Fungi incertae sedis</taxon>
        <taxon>Mucoromycota</taxon>
        <taxon>Glomeromycotina</taxon>
        <taxon>Glomeromycetes</taxon>
        <taxon>Glomerales</taxon>
        <taxon>Glomeraceae</taxon>
        <taxon>Rhizophagus</taxon>
    </lineage>
</organism>
<dbReference type="GO" id="GO:0070652">
    <property type="term" value="C:HAUS complex"/>
    <property type="evidence" value="ECO:0007669"/>
    <property type="project" value="InterPro"/>
</dbReference>
<evidence type="ECO:0000313" key="1">
    <source>
        <dbReference type="EMBL" id="EXX77441.1"/>
    </source>
</evidence>
<dbReference type="InterPro" id="IPR029327">
    <property type="entry name" value="HAUS4"/>
</dbReference>
<dbReference type="Proteomes" id="UP000022910">
    <property type="component" value="Unassembled WGS sequence"/>
</dbReference>
<reference evidence="1 2" key="1">
    <citation type="submission" date="2014-02" db="EMBL/GenBank/DDBJ databases">
        <title>Single nucleus genome sequencing reveals high similarity among nuclei of an endomycorrhizal fungus.</title>
        <authorList>
            <person name="Lin K."/>
            <person name="Geurts R."/>
            <person name="Zhang Z."/>
            <person name="Limpens E."/>
            <person name="Saunders D.G."/>
            <person name="Mu D."/>
            <person name="Pang E."/>
            <person name="Cao H."/>
            <person name="Cha H."/>
            <person name="Lin T."/>
            <person name="Zhou Q."/>
            <person name="Shang Y."/>
            <person name="Li Y."/>
            <person name="Ivanov S."/>
            <person name="Sharma T."/>
            <person name="Velzen R.V."/>
            <person name="Ruijter N.D."/>
            <person name="Aanen D.K."/>
            <person name="Win J."/>
            <person name="Kamoun S."/>
            <person name="Bisseling T."/>
            <person name="Huang S."/>
        </authorList>
    </citation>
    <scope>NUCLEOTIDE SEQUENCE [LARGE SCALE GENOMIC DNA]</scope>
    <source>
        <strain evidence="2">DAOM197198w</strain>
    </source>
</reference>
<dbReference type="AlphaFoldDB" id="A0A015LXL0"/>
<name>A0A015LXL0_RHIIW</name>
<dbReference type="Pfam" id="PF14735">
    <property type="entry name" value="HAUS4"/>
    <property type="match status" value="1"/>
</dbReference>
<dbReference type="OrthoDB" id="66964at2759"/>
<comment type="caution">
    <text evidence="1">The sequence shown here is derived from an EMBL/GenBank/DDBJ whole genome shotgun (WGS) entry which is preliminary data.</text>
</comment>
<dbReference type="GO" id="GO:0051225">
    <property type="term" value="P:spindle assembly"/>
    <property type="evidence" value="ECO:0007669"/>
    <property type="project" value="InterPro"/>
</dbReference>
<dbReference type="OMA" id="NWALKEF"/>